<evidence type="ECO:0008006" key="3">
    <source>
        <dbReference type="Google" id="ProtNLM"/>
    </source>
</evidence>
<dbReference type="CDD" id="cd00093">
    <property type="entry name" value="HTH_XRE"/>
    <property type="match status" value="1"/>
</dbReference>
<name>A0ABN1UWG0_9ACTN</name>
<dbReference type="InterPro" id="IPR010982">
    <property type="entry name" value="Lambda_DNA-bd_dom_sf"/>
</dbReference>
<evidence type="ECO:0000313" key="1">
    <source>
        <dbReference type="EMBL" id="GAA1175929.1"/>
    </source>
</evidence>
<sequence>MSMRSAAERMHYDVSYLSRVINGRQTPSEKLARALDQLLGTGGAFMEMLTPPSSADEAAVLARESVTHLLDHDSRYGADHIASAAVQVWRSEQRRVNASPSRSLAHLSAVSELAEIAGWLLFDANRQDEARQAFVESHLLAQQAGDKQMQWFALDLLAMQDVQCGRPGEALSITDELLTRPNLPPRVALLARTRRARALAQAGDRARSLADVERALGALEDSISLRDPAWAWWVTEPEIVGHWGEVLLSLGDHSAAIPHLQQASSAMPPEGRGTLYYAVAELTAFSAVGAWRECEVLLQRVATILETVSSSRSRARFRSAIRTIRRDGPGWLSDVAVDVAA</sequence>
<accession>A0ABN1UWG0</accession>
<dbReference type="Proteomes" id="UP001501371">
    <property type="component" value="Unassembled WGS sequence"/>
</dbReference>
<dbReference type="SUPFAM" id="SSF48452">
    <property type="entry name" value="TPR-like"/>
    <property type="match status" value="1"/>
</dbReference>
<dbReference type="SUPFAM" id="SSF47413">
    <property type="entry name" value="lambda repressor-like DNA-binding domains"/>
    <property type="match status" value="1"/>
</dbReference>
<gene>
    <name evidence="1" type="ORF">GCM10009654_36380</name>
</gene>
<reference evidence="1 2" key="1">
    <citation type="journal article" date="2019" name="Int. J. Syst. Evol. Microbiol.">
        <title>The Global Catalogue of Microorganisms (GCM) 10K type strain sequencing project: providing services to taxonomists for standard genome sequencing and annotation.</title>
        <authorList>
            <consortium name="The Broad Institute Genomics Platform"/>
            <consortium name="The Broad Institute Genome Sequencing Center for Infectious Disease"/>
            <person name="Wu L."/>
            <person name="Ma J."/>
        </authorList>
    </citation>
    <scope>NUCLEOTIDE SEQUENCE [LARGE SCALE GENOMIC DNA]</scope>
    <source>
        <strain evidence="1 2">JCM 12696</strain>
    </source>
</reference>
<dbReference type="Gene3D" id="1.25.40.10">
    <property type="entry name" value="Tetratricopeptide repeat domain"/>
    <property type="match status" value="1"/>
</dbReference>
<dbReference type="Pfam" id="PF13560">
    <property type="entry name" value="HTH_31"/>
    <property type="match status" value="1"/>
</dbReference>
<proteinExistence type="predicted"/>
<dbReference type="InterPro" id="IPR001387">
    <property type="entry name" value="Cro/C1-type_HTH"/>
</dbReference>
<keyword evidence="2" id="KW-1185">Reference proteome</keyword>
<comment type="caution">
    <text evidence="1">The sequence shown here is derived from an EMBL/GenBank/DDBJ whole genome shotgun (WGS) entry which is preliminary data.</text>
</comment>
<dbReference type="EMBL" id="BAAAKV010000031">
    <property type="protein sequence ID" value="GAA1175929.1"/>
    <property type="molecule type" value="Genomic_DNA"/>
</dbReference>
<dbReference type="InterPro" id="IPR011990">
    <property type="entry name" value="TPR-like_helical_dom_sf"/>
</dbReference>
<organism evidence="1 2">
    <name type="scientific">Streptomyces hebeiensis</name>
    <dbReference type="NCBI Taxonomy" id="229486"/>
    <lineage>
        <taxon>Bacteria</taxon>
        <taxon>Bacillati</taxon>
        <taxon>Actinomycetota</taxon>
        <taxon>Actinomycetes</taxon>
        <taxon>Kitasatosporales</taxon>
        <taxon>Streptomycetaceae</taxon>
        <taxon>Streptomyces</taxon>
    </lineage>
</organism>
<evidence type="ECO:0000313" key="2">
    <source>
        <dbReference type="Proteomes" id="UP001501371"/>
    </source>
</evidence>
<protein>
    <recommendedName>
        <fullName evidence="3">XRE family transcriptional regulator</fullName>
    </recommendedName>
</protein>